<dbReference type="InterPro" id="IPR009003">
    <property type="entry name" value="Peptidase_S1_PA"/>
</dbReference>
<dbReference type="SUPFAM" id="SSF50156">
    <property type="entry name" value="PDZ domain-like"/>
    <property type="match status" value="1"/>
</dbReference>
<evidence type="ECO:0000313" key="3">
    <source>
        <dbReference type="Proteomes" id="UP000033930"/>
    </source>
</evidence>
<sequence length="369" mass="40168">MTQKQITTTGIILIACVLVGALSGAIASVFTQRSLDTYLELLSDEQLVLTLSQVKPNPIPGTYEEALGRVVEAQDSLAWFYPAQEKSADPSSWVFASNSYGAGVVVTSDGWILVHDSVLPNTFSINDFSVLIAGEWYEPTEIIKDTRTEMKMVRIEASGLRVASFATSGEVQPGEFLFVLHNQEGVQVTSLLNQEWFVTDRAQRAEDYQRYWILQDDVEDGSVLFDSSGALLGINGSNKQTLPIQNLTLFIESVISNNATVYPALGVYVLSLEQGLNVDSAVLGASHGYMITSLPGYASAFVAKSPAKIAGLQNSDIIVSLGGVDVSSEYPLAKSLERYKVGEDIIVGVMRQGSYQEFTITLGEYNLLY</sequence>
<comment type="caution">
    <text evidence="2">The sequence shown here is derived from an EMBL/GenBank/DDBJ whole genome shotgun (WGS) entry which is preliminary data.</text>
</comment>
<protein>
    <submittedName>
        <fullName evidence="2">Serine protease Do, serine protease Do</fullName>
        <ecNumber evidence="2">3.4.21.-</ecNumber>
        <ecNumber evidence="2">3.4.21.107</ecNumber>
    </submittedName>
</protein>
<dbReference type="AlphaFoldDB" id="A0A0G0VEF2"/>
<reference evidence="2 3" key="1">
    <citation type="journal article" date="2015" name="Nature">
        <title>rRNA introns, odd ribosomes, and small enigmatic genomes across a large radiation of phyla.</title>
        <authorList>
            <person name="Brown C.T."/>
            <person name="Hug L.A."/>
            <person name="Thomas B.C."/>
            <person name="Sharon I."/>
            <person name="Castelle C.J."/>
            <person name="Singh A."/>
            <person name="Wilkins M.J."/>
            <person name="Williams K.H."/>
            <person name="Banfield J.F."/>
        </authorList>
    </citation>
    <scope>NUCLEOTIDE SEQUENCE [LARGE SCALE GENOMIC DNA]</scope>
</reference>
<feature type="domain" description="PDZ" evidence="1">
    <location>
        <begin position="302"/>
        <end position="362"/>
    </location>
</feature>
<accession>A0A0G0VEF2</accession>
<dbReference type="EC" id="3.4.21.107" evidence="2"/>
<dbReference type="GO" id="GO:0006508">
    <property type="term" value="P:proteolysis"/>
    <property type="evidence" value="ECO:0007669"/>
    <property type="project" value="UniProtKB-KW"/>
</dbReference>
<dbReference type="Gene3D" id="2.30.42.10">
    <property type="match status" value="1"/>
</dbReference>
<dbReference type="InterPro" id="IPR036034">
    <property type="entry name" value="PDZ_sf"/>
</dbReference>
<dbReference type="Gene3D" id="2.40.10.120">
    <property type="match status" value="1"/>
</dbReference>
<dbReference type="Proteomes" id="UP000033930">
    <property type="component" value="Unassembled WGS sequence"/>
</dbReference>
<dbReference type="PROSITE" id="PS51257">
    <property type="entry name" value="PROKAR_LIPOPROTEIN"/>
    <property type="match status" value="1"/>
</dbReference>
<dbReference type="EMBL" id="LCAW01000009">
    <property type="protein sequence ID" value="KKR99228.1"/>
    <property type="molecule type" value="Genomic_DNA"/>
</dbReference>
<evidence type="ECO:0000259" key="1">
    <source>
        <dbReference type="Pfam" id="PF13180"/>
    </source>
</evidence>
<dbReference type="InterPro" id="IPR001478">
    <property type="entry name" value="PDZ"/>
</dbReference>
<keyword evidence="2" id="KW-0378">Hydrolase</keyword>
<evidence type="ECO:0000313" key="2">
    <source>
        <dbReference type="EMBL" id="KKR99228.1"/>
    </source>
</evidence>
<gene>
    <name evidence="2" type="ORF">UU50_C0009G0045</name>
</gene>
<name>A0A0G0VEF2_9BACT</name>
<proteinExistence type="predicted"/>
<organism evidence="2 3">
    <name type="scientific">Candidatus Uhrbacteria bacterium GW2011_GWC1_41_20</name>
    <dbReference type="NCBI Taxonomy" id="1618983"/>
    <lineage>
        <taxon>Bacteria</taxon>
        <taxon>Candidatus Uhriibacteriota</taxon>
    </lineage>
</organism>
<dbReference type="SUPFAM" id="SSF50494">
    <property type="entry name" value="Trypsin-like serine proteases"/>
    <property type="match status" value="1"/>
</dbReference>
<dbReference type="Pfam" id="PF13180">
    <property type="entry name" value="PDZ_2"/>
    <property type="match status" value="1"/>
</dbReference>
<keyword evidence="2" id="KW-0645">Protease</keyword>
<dbReference type="EC" id="3.4.21.-" evidence="2"/>
<dbReference type="GO" id="GO:0008233">
    <property type="term" value="F:peptidase activity"/>
    <property type="evidence" value="ECO:0007669"/>
    <property type="project" value="UniProtKB-KW"/>
</dbReference>